<gene>
    <name evidence="1" type="ORF">J4709_28995</name>
</gene>
<comment type="caution">
    <text evidence="1">The sequence shown here is derived from an EMBL/GenBank/DDBJ whole genome shotgun (WGS) entry which is preliminary data.</text>
</comment>
<reference evidence="1 2" key="1">
    <citation type="submission" date="2021-03" db="EMBL/GenBank/DDBJ databases">
        <title>Actinomadura violae sp. nov., isolated from lichen in Thailand.</title>
        <authorList>
            <person name="Kanchanasin P."/>
            <person name="Saeng-In P."/>
            <person name="Phongsopitanun W."/>
            <person name="Yuki M."/>
            <person name="Kudo T."/>
            <person name="Ohkuma M."/>
            <person name="Tanasupawat S."/>
        </authorList>
    </citation>
    <scope>NUCLEOTIDE SEQUENCE [LARGE SCALE GENOMIC DNA]</scope>
    <source>
        <strain evidence="1 2">LCR2-06</strain>
    </source>
</reference>
<accession>A0ABS3RY29</accession>
<dbReference type="EMBL" id="JAGEPF010000018">
    <property type="protein sequence ID" value="MBO2461612.1"/>
    <property type="molecule type" value="Genomic_DNA"/>
</dbReference>
<keyword evidence="2" id="KW-1185">Reference proteome</keyword>
<proteinExistence type="predicted"/>
<name>A0ABS3RY29_9ACTN</name>
<protein>
    <submittedName>
        <fullName evidence="1">Uncharacterized protein</fullName>
    </submittedName>
</protein>
<dbReference type="RefSeq" id="WP_208244979.1">
    <property type="nucleotide sequence ID" value="NZ_JAGEPF010000018.1"/>
</dbReference>
<dbReference type="Proteomes" id="UP000680206">
    <property type="component" value="Unassembled WGS sequence"/>
</dbReference>
<organism evidence="1 2">
    <name type="scientific">Actinomadura violacea</name>
    <dbReference type="NCBI Taxonomy" id="2819934"/>
    <lineage>
        <taxon>Bacteria</taxon>
        <taxon>Bacillati</taxon>
        <taxon>Actinomycetota</taxon>
        <taxon>Actinomycetes</taxon>
        <taxon>Streptosporangiales</taxon>
        <taxon>Thermomonosporaceae</taxon>
        <taxon>Actinomadura</taxon>
    </lineage>
</organism>
<evidence type="ECO:0000313" key="1">
    <source>
        <dbReference type="EMBL" id="MBO2461612.1"/>
    </source>
</evidence>
<evidence type="ECO:0000313" key="2">
    <source>
        <dbReference type="Proteomes" id="UP000680206"/>
    </source>
</evidence>
<sequence length="195" mass="20883">MYPDRTLRDLLKRAAAGHCFDEPFGTFICLDSAARLYGAVADDLDDGNCCAPGAAPGSAGHDPGKLPVVLESSDGDTATLNVGGLRFNVELQIGGGPDTVCMLCTAAGCPNPALTRTRLARYCENHLGHVDEVAMDVLGIPLAGDDRAPDWEEQAARDIREQRLDAWEHATVATVDVLKGRVLHRINRHRARAGK</sequence>